<keyword evidence="2" id="KW-0472">Membrane</keyword>
<dbReference type="Gene3D" id="1.10.150.320">
    <property type="entry name" value="Photosystem II 12 kDa extrinsic protein"/>
    <property type="match status" value="1"/>
</dbReference>
<protein>
    <submittedName>
        <fullName evidence="4">ComEA family DNA-binding protein</fullName>
    </submittedName>
</protein>
<evidence type="ECO:0000259" key="3">
    <source>
        <dbReference type="SMART" id="SM00278"/>
    </source>
</evidence>
<accession>A0ABX1RB60</accession>
<sequence>MPPRGPGPDSTPAAGSVPVGDQPTGPLPRVVLGGGDAPRPGRLSRLLPAAWRDARVDPGRPGATVLALVAAAAAVVAAIGVWVERPRAEPVGALPEVAVVAEPAATAAAETATVPVPAPAAPTTGSTTVPAEPLVVSVSGRVVRPGLVEVPAGSRVADVLAAAGGPVPGTDLAGLNLARRVVDGEQVAVGVPPAPDALPGAAGGAGGPATPGSGPAAPGRPPGKLDLNSATPEQLDALPGVGPVTAQRILEWRTRHGRFARVEQLREIEGIGERRFGQLRELVTV</sequence>
<dbReference type="SUPFAM" id="SSF47781">
    <property type="entry name" value="RuvA domain 2-like"/>
    <property type="match status" value="1"/>
</dbReference>
<feature type="region of interest" description="Disordered" evidence="1">
    <location>
        <begin position="192"/>
        <end position="230"/>
    </location>
</feature>
<dbReference type="InterPro" id="IPR010994">
    <property type="entry name" value="RuvA_2-like"/>
</dbReference>
<gene>
    <name evidence="4" type="ORF">HF577_11175</name>
</gene>
<dbReference type="InterPro" id="IPR003583">
    <property type="entry name" value="Hlx-hairpin-Hlx_DNA-bd_motif"/>
</dbReference>
<keyword evidence="5" id="KW-1185">Reference proteome</keyword>
<feature type="domain" description="Helix-hairpin-helix DNA-binding motif class 1" evidence="3">
    <location>
        <begin position="263"/>
        <end position="282"/>
    </location>
</feature>
<evidence type="ECO:0000313" key="5">
    <source>
        <dbReference type="Proteomes" id="UP001296706"/>
    </source>
</evidence>
<dbReference type="InterPro" id="IPR019554">
    <property type="entry name" value="Soluble_ligand-bd"/>
</dbReference>
<keyword evidence="2" id="KW-0812">Transmembrane</keyword>
<name>A0ABX1RB60_9PSEU</name>
<dbReference type="Pfam" id="PF12836">
    <property type="entry name" value="HHH_3"/>
    <property type="match status" value="1"/>
</dbReference>
<dbReference type="PANTHER" id="PTHR21180:SF32">
    <property type="entry name" value="ENDONUCLEASE_EXONUCLEASE_PHOSPHATASE FAMILY DOMAIN-CONTAINING PROTEIN 1"/>
    <property type="match status" value="1"/>
</dbReference>
<feature type="domain" description="Helix-hairpin-helix DNA-binding motif class 1" evidence="3">
    <location>
        <begin position="233"/>
        <end position="252"/>
    </location>
</feature>
<dbReference type="Proteomes" id="UP001296706">
    <property type="component" value="Unassembled WGS sequence"/>
</dbReference>
<keyword evidence="2" id="KW-1133">Transmembrane helix</keyword>
<dbReference type="SMART" id="SM00278">
    <property type="entry name" value="HhH1"/>
    <property type="match status" value="2"/>
</dbReference>
<keyword evidence="4" id="KW-0238">DNA-binding</keyword>
<feature type="region of interest" description="Disordered" evidence="1">
    <location>
        <begin position="1"/>
        <end position="39"/>
    </location>
</feature>
<dbReference type="InterPro" id="IPR051675">
    <property type="entry name" value="Endo/Exo/Phosphatase_dom_1"/>
</dbReference>
<evidence type="ECO:0000256" key="1">
    <source>
        <dbReference type="SAM" id="MobiDB-lite"/>
    </source>
</evidence>
<proteinExistence type="predicted"/>
<comment type="caution">
    <text evidence="4">The sequence shown here is derived from an EMBL/GenBank/DDBJ whole genome shotgun (WGS) entry which is preliminary data.</text>
</comment>
<dbReference type="GO" id="GO:0003677">
    <property type="term" value="F:DNA binding"/>
    <property type="evidence" value="ECO:0007669"/>
    <property type="project" value="UniProtKB-KW"/>
</dbReference>
<dbReference type="SUPFAM" id="SSF142984">
    <property type="entry name" value="Nqo1 middle domain-like"/>
    <property type="match status" value="1"/>
</dbReference>
<dbReference type="PANTHER" id="PTHR21180">
    <property type="entry name" value="ENDONUCLEASE/EXONUCLEASE/PHOSPHATASE FAMILY DOMAIN-CONTAINING PROTEIN 1"/>
    <property type="match status" value="1"/>
</dbReference>
<feature type="transmembrane region" description="Helical" evidence="2">
    <location>
        <begin position="63"/>
        <end position="83"/>
    </location>
</feature>
<evidence type="ECO:0000256" key="2">
    <source>
        <dbReference type="SAM" id="Phobius"/>
    </source>
</evidence>
<dbReference type="Pfam" id="PF10531">
    <property type="entry name" value="SLBB"/>
    <property type="match status" value="1"/>
</dbReference>
<organism evidence="4 5">
    <name type="scientific">Pseudonocardia xinjiangensis</name>
    <dbReference type="NCBI Taxonomy" id="75289"/>
    <lineage>
        <taxon>Bacteria</taxon>
        <taxon>Bacillati</taxon>
        <taxon>Actinomycetota</taxon>
        <taxon>Actinomycetes</taxon>
        <taxon>Pseudonocardiales</taxon>
        <taxon>Pseudonocardiaceae</taxon>
        <taxon>Pseudonocardia</taxon>
    </lineage>
</organism>
<reference evidence="4 5" key="1">
    <citation type="submission" date="2020-04" db="EMBL/GenBank/DDBJ databases">
        <authorList>
            <person name="Klaysubun C."/>
            <person name="Duangmal K."/>
            <person name="Lipun K."/>
        </authorList>
    </citation>
    <scope>NUCLEOTIDE SEQUENCE [LARGE SCALE GENOMIC DNA]</scope>
    <source>
        <strain evidence="4 5">JCM 11839</strain>
    </source>
</reference>
<evidence type="ECO:0000313" key="4">
    <source>
        <dbReference type="EMBL" id="NMH77643.1"/>
    </source>
</evidence>
<dbReference type="Gene3D" id="3.10.560.10">
    <property type="entry name" value="Outer membrane lipoprotein wza domain like"/>
    <property type="match status" value="1"/>
</dbReference>
<dbReference type="EMBL" id="JAAXKY010000027">
    <property type="protein sequence ID" value="NMH77643.1"/>
    <property type="molecule type" value="Genomic_DNA"/>
</dbReference>